<dbReference type="GeneID" id="85394145"/>
<proteinExistence type="predicted"/>
<dbReference type="AlphaFoldDB" id="A0AAD8USW1"/>
<feature type="compositionally biased region" description="Basic and acidic residues" evidence="1">
    <location>
        <begin position="50"/>
        <end position="61"/>
    </location>
</feature>
<organism evidence="2 3">
    <name type="scientific">Glomerella acutata</name>
    <name type="common">Colletotrichum acutatum</name>
    <dbReference type="NCBI Taxonomy" id="27357"/>
    <lineage>
        <taxon>Eukaryota</taxon>
        <taxon>Fungi</taxon>
        <taxon>Dikarya</taxon>
        <taxon>Ascomycota</taxon>
        <taxon>Pezizomycotina</taxon>
        <taxon>Sordariomycetes</taxon>
        <taxon>Hypocreomycetidae</taxon>
        <taxon>Glomerellales</taxon>
        <taxon>Glomerellaceae</taxon>
        <taxon>Colletotrichum</taxon>
        <taxon>Colletotrichum acutatum species complex</taxon>
    </lineage>
</organism>
<reference evidence="2" key="1">
    <citation type="submission" date="2021-12" db="EMBL/GenBank/DDBJ databases">
        <title>Comparative genomics, transcriptomics and evolutionary studies reveal genomic signatures of adaptation to plant cell wall in hemibiotrophic fungi.</title>
        <authorList>
            <consortium name="DOE Joint Genome Institute"/>
            <person name="Baroncelli R."/>
            <person name="Diaz J.F."/>
            <person name="Benocci T."/>
            <person name="Peng M."/>
            <person name="Battaglia E."/>
            <person name="Haridas S."/>
            <person name="Andreopoulos W."/>
            <person name="Labutti K."/>
            <person name="Pangilinan J."/>
            <person name="Floch G.L."/>
            <person name="Makela M.R."/>
            <person name="Henrissat B."/>
            <person name="Grigoriev I.V."/>
            <person name="Crouch J.A."/>
            <person name="De Vries R.P."/>
            <person name="Sukno S.A."/>
            <person name="Thon M.R."/>
        </authorList>
    </citation>
    <scope>NUCLEOTIDE SEQUENCE</scope>
    <source>
        <strain evidence="2">CBS 112980</strain>
    </source>
</reference>
<dbReference type="EMBL" id="JAHMHS010000021">
    <property type="protein sequence ID" value="KAK1727805.1"/>
    <property type="molecule type" value="Genomic_DNA"/>
</dbReference>
<feature type="region of interest" description="Disordered" evidence="1">
    <location>
        <begin position="50"/>
        <end position="71"/>
    </location>
</feature>
<evidence type="ECO:0000313" key="3">
    <source>
        <dbReference type="Proteomes" id="UP001244207"/>
    </source>
</evidence>
<evidence type="ECO:0000313" key="2">
    <source>
        <dbReference type="EMBL" id="KAK1727805.1"/>
    </source>
</evidence>
<comment type="caution">
    <text evidence="2">The sequence shown here is derived from an EMBL/GenBank/DDBJ whole genome shotgun (WGS) entry which is preliminary data.</text>
</comment>
<dbReference type="Proteomes" id="UP001244207">
    <property type="component" value="Unassembled WGS sequence"/>
</dbReference>
<evidence type="ECO:0000256" key="1">
    <source>
        <dbReference type="SAM" id="MobiDB-lite"/>
    </source>
</evidence>
<name>A0AAD8USW1_GLOAC</name>
<dbReference type="RefSeq" id="XP_060367860.1">
    <property type="nucleotide sequence ID" value="XM_060510246.1"/>
</dbReference>
<sequence length="232" mass="25354">MGYPTARSGRTSEPLFDCTGLVIWEHTPYSPLFRFPRLRAAGRTMAFRDLKSEDGDSDHGTARPNVGNSPLDIGLQQQARAQSCLPAHLSPTNLREGLDLGLGWFPLDHQIHPPPLSKTTSNRRALTRCPRGDRLRVPRVLSQKHSLGKPWSAAAQVEHVVYRGAATSGWVPSCRSRRITHAPGREVDPTMTADDVVAAGTASSWTTLVVSLQLQLARSSGEFQDNATVVDT</sequence>
<keyword evidence="3" id="KW-1185">Reference proteome</keyword>
<gene>
    <name evidence="2" type="ORF">BDZ83DRAFT_649177</name>
</gene>
<accession>A0AAD8USW1</accession>
<protein>
    <submittedName>
        <fullName evidence="2">Uncharacterized protein</fullName>
    </submittedName>
</protein>